<evidence type="ECO:0000313" key="2">
    <source>
        <dbReference type="Proteomes" id="UP000430692"/>
    </source>
</evidence>
<dbReference type="AlphaFoldDB" id="A0A6I4VSC2"/>
<reference evidence="1 2" key="1">
    <citation type="submission" date="2019-12" db="EMBL/GenBank/DDBJ databases">
        <title>Whole-genome analyses of novel actinobacteria.</title>
        <authorList>
            <person name="Sahin N."/>
            <person name="Saygin H."/>
        </authorList>
    </citation>
    <scope>NUCLEOTIDE SEQUENCE [LARGE SCALE GENOMIC DNA]</scope>
    <source>
        <strain evidence="1 2">KC615</strain>
    </source>
</reference>
<organism evidence="1 2">
    <name type="scientific">Shimazuella alba</name>
    <dbReference type="NCBI Taxonomy" id="2690964"/>
    <lineage>
        <taxon>Bacteria</taxon>
        <taxon>Bacillati</taxon>
        <taxon>Bacillota</taxon>
        <taxon>Bacilli</taxon>
        <taxon>Bacillales</taxon>
        <taxon>Thermoactinomycetaceae</taxon>
        <taxon>Shimazuella</taxon>
    </lineage>
</organism>
<name>A0A6I4VSC2_9BACL</name>
<gene>
    <name evidence="1" type="ORF">GSM42_09330</name>
</gene>
<comment type="caution">
    <text evidence="1">The sequence shown here is derived from an EMBL/GenBank/DDBJ whole genome shotgun (WGS) entry which is preliminary data.</text>
</comment>
<dbReference type="EMBL" id="WUUL01000005">
    <property type="protein sequence ID" value="MXQ53913.1"/>
    <property type="molecule type" value="Genomic_DNA"/>
</dbReference>
<protein>
    <submittedName>
        <fullName evidence="1">Uncharacterized protein</fullName>
    </submittedName>
</protein>
<accession>A0A6I4VSC2</accession>
<dbReference type="RefSeq" id="WP_160801270.1">
    <property type="nucleotide sequence ID" value="NZ_WUUL01000005.1"/>
</dbReference>
<evidence type="ECO:0000313" key="1">
    <source>
        <dbReference type="EMBL" id="MXQ53913.1"/>
    </source>
</evidence>
<dbReference type="Proteomes" id="UP000430692">
    <property type="component" value="Unassembled WGS sequence"/>
</dbReference>
<proteinExistence type="predicted"/>
<keyword evidence="2" id="KW-1185">Reference proteome</keyword>
<sequence>MSRLAQQSRFSIDGVKTDEVNADIDVKMKCVKIGKRKWSKFIINSLVDITEIGIHYEI</sequence>